<dbReference type="Proteomes" id="UP001465755">
    <property type="component" value="Unassembled WGS sequence"/>
</dbReference>
<accession>A0AAW1PJL4</accession>
<evidence type="ECO:0000313" key="2">
    <source>
        <dbReference type="Proteomes" id="UP001465755"/>
    </source>
</evidence>
<evidence type="ECO:0000313" key="1">
    <source>
        <dbReference type="EMBL" id="KAK9808064.1"/>
    </source>
</evidence>
<keyword evidence="2" id="KW-1185">Reference proteome</keyword>
<reference evidence="1 2" key="1">
    <citation type="journal article" date="2024" name="Nat. Commun.">
        <title>Phylogenomics reveals the evolutionary origins of lichenization in chlorophyte algae.</title>
        <authorList>
            <person name="Puginier C."/>
            <person name="Libourel C."/>
            <person name="Otte J."/>
            <person name="Skaloud P."/>
            <person name="Haon M."/>
            <person name="Grisel S."/>
            <person name="Petersen M."/>
            <person name="Berrin J.G."/>
            <person name="Delaux P.M."/>
            <person name="Dal Grande F."/>
            <person name="Keller J."/>
        </authorList>
    </citation>
    <scope>NUCLEOTIDE SEQUENCE [LARGE SCALE GENOMIC DNA]</scope>
    <source>
        <strain evidence="1 2">SAG 2036</strain>
    </source>
</reference>
<gene>
    <name evidence="1" type="ORF">WJX73_000544</name>
</gene>
<sequence length="114" mass="12223">MGDYRKGDLVWYRQRDGTVEEAKVVSVDKSVQPWSYGVQLGQAILVPAHSTSLCRSLAQSAPLSLSLFGEEEGEPSADAQLPSLAVGQPWGGLPSPSYQHLQVTHAVVSDFALA</sequence>
<protein>
    <submittedName>
        <fullName evidence="1">Uncharacterized protein</fullName>
    </submittedName>
</protein>
<comment type="caution">
    <text evidence="1">The sequence shown here is derived from an EMBL/GenBank/DDBJ whole genome shotgun (WGS) entry which is preliminary data.</text>
</comment>
<proteinExistence type="predicted"/>
<dbReference type="AlphaFoldDB" id="A0AAW1PJL4"/>
<dbReference type="EMBL" id="JALJOQ010000027">
    <property type="protein sequence ID" value="KAK9808064.1"/>
    <property type="molecule type" value="Genomic_DNA"/>
</dbReference>
<name>A0AAW1PJL4_9CHLO</name>
<organism evidence="1 2">
    <name type="scientific">Symbiochloris irregularis</name>
    <dbReference type="NCBI Taxonomy" id="706552"/>
    <lineage>
        <taxon>Eukaryota</taxon>
        <taxon>Viridiplantae</taxon>
        <taxon>Chlorophyta</taxon>
        <taxon>core chlorophytes</taxon>
        <taxon>Trebouxiophyceae</taxon>
        <taxon>Trebouxiales</taxon>
        <taxon>Trebouxiaceae</taxon>
        <taxon>Symbiochloris</taxon>
    </lineage>
</organism>